<dbReference type="AlphaFoldDB" id="D8S8M5"/>
<feature type="domain" description="O-methyltransferase dimerisation" evidence="6">
    <location>
        <begin position="12"/>
        <end position="95"/>
    </location>
</feature>
<keyword evidence="3" id="KW-0949">S-adenosyl-L-methionine</keyword>
<dbReference type="PIRSF" id="PIRSF005739">
    <property type="entry name" value="O-mtase"/>
    <property type="match status" value="1"/>
</dbReference>
<feature type="domain" description="O-methyltransferase C-terminal" evidence="5">
    <location>
        <begin position="118"/>
        <end position="322"/>
    </location>
</feature>
<evidence type="ECO:0000256" key="3">
    <source>
        <dbReference type="ARBA" id="ARBA00022691"/>
    </source>
</evidence>
<dbReference type="GO" id="GO:0046983">
    <property type="term" value="F:protein dimerization activity"/>
    <property type="evidence" value="ECO:0007669"/>
    <property type="project" value="InterPro"/>
</dbReference>
<dbReference type="GO" id="GO:0008757">
    <property type="term" value="F:S-adenosylmethionine-dependent methyltransferase activity"/>
    <property type="evidence" value="ECO:0000318"/>
    <property type="project" value="GO_Central"/>
</dbReference>
<dbReference type="Pfam" id="PF00891">
    <property type="entry name" value="Methyltransf_2"/>
    <property type="match status" value="1"/>
</dbReference>
<dbReference type="SUPFAM" id="SSF53335">
    <property type="entry name" value="S-adenosyl-L-methionine-dependent methyltransferases"/>
    <property type="match status" value="1"/>
</dbReference>
<gene>
    <name evidence="7" type="ORF">SELMODRAFT_271396</name>
</gene>
<evidence type="ECO:0000313" key="7">
    <source>
        <dbReference type="EMBL" id="EFJ19068.1"/>
    </source>
</evidence>
<dbReference type="InterPro" id="IPR001077">
    <property type="entry name" value="COMT_C"/>
</dbReference>
<dbReference type="InterPro" id="IPR036388">
    <property type="entry name" value="WH-like_DNA-bd_sf"/>
</dbReference>
<protein>
    <submittedName>
        <fullName evidence="7">Uncharacterized protein</fullName>
    </submittedName>
</protein>
<dbReference type="Pfam" id="PF08100">
    <property type="entry name" value="Dimerisation"/>
    <property type="match status" value="1"/>
</dbReference>
<dbReference type="InParanoid" id="D8S8M5"/>
<dbReference type="OrthoDB" id="1606438at2759"/>
<dbReference type="Gramene" id="EFJ19068">
    <property type="protein sequence ID" value="EFJ19068"/>
    <property type="gene ID" value="SELMODRAFT_271396"/>
</dbReference>
<accession>D8S8M5</accession>
<dbReference type="PANTHER" id="PTHR11746">
    <property type="entry name" value="O-METHYLTRANSFERASE"/>
    <property type="match status" value="1"/>
</dbReference>
<reference evidence="7 8" key="1">
    <citation type="journal article" date="2011" name="Science">
        <title>The Selaginella genome identifies genetic changes associated with the evolution of vascular plants.</title>
        <authorList>
            <person name="Banks J.A."/>
            <person name="Nishiyama T."/>
            <person name="Hasebe M."/>
            <person name="Bowman J.L."/>
            <person name="Gribskov M."/>
            <person name="dePamphilis C."/>
            <person name="Albert V.A."/>
            <person name="Aono N."/>
            <person name="Aoyama T."/>
            <person name="Ambrose B.A."/>
            <person name="Ashton N.W."/>
            <person name="Axtell M.J."/>
            <person name="Barker E."/>
            <person name="Barker M.S."/>
            <person name="Bennetzen J.L."/>
            <person name="Bonawitz N.D."/>
            <person name="Chapple C."/>
            <person name="Cheng C."/>
            <person name="Correa L.G."/>
            <person name="Dacre M."/>
            <person name="DeBarry J."/>
            <person name="Dreyer I."/>
            <person name="Elias M."/>
            <person name="Engstrom E.M."/>
            <person name="Estelle M."/>
            <person name="Feng L."/>
            <person name="Finet C."/>
            <person name="Floyd S.K."/>
            <person name="Frommer W.B."/>
            <person name="Fujita T."/>
            <person name="Gramzow L."/>
            <person name="Gutensohn M."/>
            <person name="Harholt J."/>
            <person name="Hattori M."/>
            <person name="Heyl A."/>
            <person name="Hirai T."/>
            <person name="Hiwatashi Y."/>
            <person name="Ishikawa M."/>
            <person name="Iwata M."/>
            <person name="Karol K.G."/>
            <person name="Koehler B."/>
            <person name="Kolukisaoglu U."/>
            <person name="Kubo M."/>
            <person name="Kurata T."/>
            <person name="Lalonde S."/>
            <person name="Li K."/>
            <person name="Li Y."/>
            <person name="Litt A."/>
            <person name="Lyons E."/>
            <person name="Manning G."/>
            <person name="Maruyama T."/>
            <person name="Michael T.P."/>
            <person name="Mikami K."/>
            <person name="Miyazaki S."/>
            <person name="Morinaga S."/>
            <person name="Murata T."/>
            <person name="Mueller-Roeber B."/>
            <person name="Nelson D.R."/>
            <person name="Obara M."/>
            <person name="Oguri Y."/>
            <person name="Olmstead R.G."/>
            <person name="Onodera N."/>
            <person name="Petersen B.L."/>
            <person name="Pils B."/>
            <person name="Prigge M."/>
            <person name="Rensing S.A."/>
            <person name="Riano-Pachon D.M."/>
            <person name="Roberts A.W."/>
            <person name="Sato Y."/>
            <person name="Scheller H.V."/>
            <person name="Schulz B."/>
            <person name="Schulz C."/>
            <person name="Shakirov E.V."/>
            <person name="Shibagaki N."/>
            <person name="Shinohara N."/>
            <person name="Shippen D.E."/>
            <person name="Soerensen I."/>
            <person name="Sotooka R."/>
            <person name="Sugimoto N."/>
            <person name="Sugita M."/>
            <person name="Sumikawa N."/>
            <person name="Tanurdzic M."/>
            <person name="Theissen G."/>
            <person name="Ulvskov P."/>
            <person name="Wakazuki S."/>
            <person name="Weng J.K."/>
            <person name="Willats W.W."/>
            <person name="Wipf D."/>
            <person name="Wolf P.G."/>
            <person name="Yang L."/>
            <person name="Zimmer A.D."/>
            <person name="Zhu Q."/>
            <person name="Mitros T."/>
            <person name="Hellsten U."/>
            <person name="Loque D."/>
            <person name="Otillar R."/>
            <person name="Salamov A."/>
            <person name="Schmutz J."/>
            <person name="Shapiro H."/>
            <person name="Lindquist E."/>
            <person name="Lucas S."/>
            <person name="Rokhsar D."/>
            <person name="Grigoriev I.V."/>
        </authorList>
    </citation>
    <scope>NUCLEOTIDE SEQUENCE [LARGE SCALE GENOMIC DNA]</scope>
</reference>
<dbReference type="KEGG" id="smo:SELMODRAFT_271396"/>
<evidence type="ECO:0000259" key="6">
    <source>
        <dbReference type="Pfam" id="PF08100"/>
    </source>
</evidence>
<feature type="active site" description="Proton acceptor" evidence="4">
    <location>
        <position position="253"/>
    </location>
</feature>
<evidence type="ECO:0000256" key="4">
    <source>
        <dbReference type="PIRSR" id="PIRSR005739-1"/>
    </source>
</evidence>
<dbReference type="InterPro" id="IPR012967">
    <property type="entry name" value="COMT_dimerisation"/>
</dbReference>
<keyword evidence="2" id="KW-0808">Transferase</keyword>
<evidence type="ECO:0000256" key="1">
    <source>
        <dbReference type="ARBA" id="ARBA00022603"/>
    </source>
</evidence>
<dbReference type="EMBL" id="GL377607">
    <property type="protein sequence ID" value="EFJ19068.1"/>
    <property type="molecule type" value="Genomic_DNA"/>
</dbReference>
<evidence type="ECO:0000259" key="5">
    <source>
        <dbReference type="Pfam" id="PF00891"/>
    </source>
</evidence>
<proteinExistence type="predicted"/>
<dbReference type="GO" id="GO:0032259">
    <property type="term" value="P:methylation"/>
    <property type="evidence" value="ECO:0000318"/>
    <property type="project" value="GO_Central"/>
</dbReference>
<dbReference type="eggNOG" id="KOG3178">
    <property type="taxonomic scope" value="Eukaryota"/>
</dbReference>
<sequence length="342" mass="37288">MEALDSYHMMLSLAESFSTPFVIKAIIKLGIPNILAKSDKPIHVDEMCTILQAATGQAHNSEIVRRLMQSLCRKNIFEEQPAGVFGHNSLSRWLIDGTPKSLASFFLLTTSEAGQAAWHHLHELALEVTSSSTSAFAKAHGKSIFEFAANDPVFADLWFGFLDSFGHIIINGVLEGYDGFQSVAQVLVDVGGGTGLSVSKIVQAFPHIKGVNFDLPHTIASGTQNFPGVEHIAGDMFESVPKGDAIYMQKVLHNWNDEKAKAVLKNCYNALPVGGKIIIVDHIFDPHQKAVVDQDLGMLVFTGGKQRSASEWRELLASQGFSNVNFKPLPAVKSQAVIEAFK</sequence>
<dbReference type="OMA" id="WFIHNAK"/>
<name>D8S8M5_SELML</name>
<organism evidence="8">
    <name type="scientific">Selaginella moellendorffii</name>
    <name type="common">Spikemoss</name>
    <dbReference type="NCBI Taxonomy" id="88036"/>
    <lineage>
        <taxon>Eukaryota</taxon>
        <taxon>Viridiplantae</taxon>
        <taxon>Streptophyta</taxon>
        <taxon>Embryophyta</taxon>
        <taxon>Tracheophyta</taxon>
        <taxon>Lycopodiopsida</taxon>
        <taxon>Selaginellales</taxon>
        <taxon>Selaginellaceae</taxon>
        <taxon>Selaginella</taxon>
    </lineage>
</organism>
<dbReference type="InterPro" id="IPR029063">
    <property type="entry name" value="SAM-dependent_MTases_sf"/>
</dbReference>
<keyword evidence="1" id="KW-0489">Methyltransferase</keyword>
<dbReference type="PROSITE" id="PS51683">
    <property type="entry name" value="SAM_OMT_II"/>
    <property type="match status" value="1"/>
</dbReference>
<dbReference type="HOGENOM" id="CLU_005533_12_1_1"/>
<dbReference type="GO" id="GO:0008171">
    <property type="term" value="F:O-methyltransferase activity"/>
    <property type="evidence" value="ECO:0000318"/>
    <property type="project" value="GO_Central"/>
</dbReference>
<dbReference type="InterPro" id="IPR016461">
    <property type="entry name" value="COMT-like"/>
</dbReference>
<dbReference type="SUPFAM" id="SSF46785">
    <property type="entry name" value="Winged helix' DNA-binding domain"/>
    <property type="match status" value="1"/>
</dbReference>
<dbReference type="InterPro" id="IPR036390">
    <property type="entry name" value="WH_DNA-bd_sf"/>
</dbReference>
<evidence type="ECO:0000313" key="8">
    <source>
        <dbReference type="Proteomes" id="UP000001514"/>
    </source>
</evidence>
<dbReference type="Proteomes" id="UP000001514">
    <property type="component" value="Unassembled WGS sequence"/>
</dbReference>
<dbReference type="Gene3D" id="1.10.10.10">
    <property type="entry name" value="Winged helix-like DNA-binding domain superfamily/Winged helix DNA-binding domain"/>
    <property type="match status" value="1"/>
</dbReference>
<evidence type="ECO:0000256" key="2">
    <source>
        <dbReference type="ARBA" id="ARBA00022679"/>
    </source>
</evidence>
<dbReference type="Gene3D" id="3.40.50.150">
    <property type="entry name" value="Vaccinia Virus protein VP39"/>
    <property type="match status" value="1"/>
</dbReference>
<keyword evidence="8" id="KW-1185">Reference proteome</keyword>